<dbReference type="EMBL" id="CP108110">
    <property type="protein sequence ID" value="WUQ88026.1"/>
    <property type="molecule type" value="Genomic_DNA"/>
</dbReference>
<evidence type="ECO:0000313" key="4">
    <source>
        <dbReference type="Proteomes" id="UP001432222"/>
    </source>
</evidence>
<reference evidence="3" key="1">
    <citation type="submission" date="2022-10" db="EMBL/GenBank/DDBJ databases">
        <title>The complete genomes of actinobacterial strains from the NBC collection.</title>
        <authorList>
            <person name="Joergensen T.S."/>
            <person name="Alvarez Arevalo M."/>
            <person name="Sterndorff E.B."/>
            <person name="Faurdal D."/>
            <person name="Vuksanovic O."/>
            <person name="Mourched A.-S."/>
            <person name="Charusanti P."/>
            <person name="Shaw S."/>
            <person name="Blin K."/>
            <person name="Weber T."/>
        </authorList>
    </citation>
    <scope>NUCLEOTIDE SEQUENCE</scope>
    <source>
        <strain evidence="3">NBC_00222</strain>
    </source>
</reference>
<dbReference type="InterPro" id="IPR000772">
    <property type="entry name" value="Ricin_B_lectin"/>
</dbReference>
<feature type="chain" id="PRO_5046724175" evidence="1">
    <location>
        <begin position="27"/>
        <end position="166"/>
    </location>
</feature>
<dbReference type="Gene3D" id="2.80.10.50">
    <property type="match status" value="1"/>
</dbReference>
<sequence length="166" mass="18116">MRKRIAAAIAGAALIATGLTATPASAETLYEVIEMHNYLCWDVPNSNAYAGAQVQQWGCNGTTAQKWSWRQVDATHYEIRTALNPGLCLNNWEGGDTTGNHIKLYNCGATSPDRVFNFVRTGNGSQLQPKSAWKNCVSGWGGNDWGNELRLFTCTDVADQNVGRFG</sequence>
<dbReference type="Pfam" id="PF14200">
    <property type="entry name" value="RicinB_lectin_2"/>
    <property type="match status" value="1"/>
</dbReference>
<accession>A0ABZ1UAH5</accession>
<dbReference type="RefSeq" id="WP_328958580.1">
    <property type="nucleotide sequence ID" value="NZ_CP108110.1"/>
</dbReference>
<proteinExistence type="predicted"/>
<feature type="domain" description="Ricin B lectin" evidence="2">
    <location>
        <begin position="28"/>
        <end position="105"/>
    </location>
</feature>
<evidence type="ECO:0000256" key="1">
    <source>
        <dbReference type="SAM" id="SignalP"/>
    </source>
</evidence>
<dbReference type="InterPro" id="IPR035992">
    <property type="entry name" value="Ricin_B-like_lectins"/>
</dbReference>
<keyword evidence="4" id="KW-1185">Reference proteome</keyword>
<dbReference type="CDD" id="cd00161">
    <property type="entry name" value="beta-trefoil_Ricin-like"/>
    <property type="match status" value="1"/>
</dbReference>
<keyword evidence="1" id="KW-0732">Signal</keyword>
<name>A0ABZ1UAH5_9ACTN</name>
<evidence type="ECO:0000313" key="3">
    <source>
        <dbReference type="EMBL" id="WUQ88026.1"/>
    </source>
</evidence>
<organism evidence="3 4">
    <name type="scientific">Kitasatospora purpeofusca</name>
    <dbReference type="NCBI Taxonomy" id="67352"/>
    <lineage>
        <taxon>Bacteria</taxon>
        <taxon>Bacillati</taxon>
        <taxon>Actinomycetota</taxon>
        <taxon>Actinomycetes</taxon>
        <taxon>Kitasatosporales</taxon>
        <taxon>Streptomycetaceae</taxon>
        <taxon>Kitasatospora</taxon>
    </lineage>
</organism>
<protein>
    <submittedName>
        <fullName evidence="3">RICIN domain-containing protein</fullName>
    </submittedName>
</protein>
<feature type="signal peptide" evidence="1">
    <location>
        <begin position="1"/>
        <end position="26"/>
    </location>
</feature>
<evidence type="ECO:0000259" key="2">
    <source>
        <dbReference type="Pfam" id="PF14200"/>
    </source>
</evidence>
<dbReference type="PROSITE" id="PS50231">
    <property type="entry name" value="RICIN_B_LECTIN"/>
    <property type="match status" value="1"/>
</dbReference>
<dbReference type="SUPFAM" id="SSF50370">
    <property type="entry name" value="Ricin B-like lectins"/>
    <property type="match status" value="1"/>
</dbReference>
<gene>
    <name evidence="3" type="ORF">OHA16_36600</name>
</gene>
<dbReference type="Proteomes" id="UP001432222">
    <property type="component" value="Chromosome"/>
</dbReference>